<sequence>MCAGRVRRGGGKRASLDELFAPSTVDGRECNRRSTFRPALGGFGLPRPGGAADCGGARPPRSTCDFL</sequence>
<proteinExistence type="predicted"/>
<comment type="caution">
    <text evidence="1">The sequence shown here is derived from an EMBL/GenBank/DDBJ whole genome shotgun (WGS) entry which is preliminary data.</text>
</comment>
<gene>
    <name evidence="1" type="ORF">EVAR_31502_1</name>
</gene>
<dbReference type="Proteomes" id="UP000299102">
    <property type="component" value="Unassembled WGS sequence"/>
</dbReference>
<accession>A0A4C1Z0V9</accession>
<dbReference type="AlphaFoldDB" id="A0A4C1Z0V9"/>
<keyword evidence="2" id="KW-1185">Reference proteome</keyword>
<protein>
    <submittedName>
        <fullName evidence="1">Uncharacterized protein</fullName>
    </submittedName>
</protein>
<name>A0A4C1Z0V9_EUMVA</name>
<reference evidence="1 2" key="1">
    <citation type="journal article" date="2019" name="Commun. Biol.">
        <title>The bagworm genome reveals a unique fibroin gene that provides high tensile strength.</title>
        <authorList>
            <person name="Kono N."/>
            <person name="Nakamura H."/>
            <person name="Ohtoshi R."/>
            <person name="Tomita M."/>
            <person name="Numata K."/>
            <person name="Arakawa K."/>
        </authorList>
    </citation>
    <scope>NUCLEOTIDE SEQUENCE [LARGE SCALE GENOMIC DNA]</scope>
</reference>
<dbReference type="EMBL" id="BGZK01001499">
    <property type="protein sequence ID" value="GBP81170.1"/>
    <property type="molecule type" value="Genomic_DNA"/>
</dbReference>
<evidence type="ECO:0000313" key="2">
    <source>
        <dbReference type="Proteomes" id="UP000299102"/>
    </source>
</evidence>
<evidence type="ECO:0000313" key="1">
    <source>
        <dbReference type="EMBL" id="GBP81170.1"/>
    </source>
</evidence>
<organism evidence="1 2">
    <name type="scientific">Eumeta variegata</name>
    <name type="common">Bagworm moth</name>
    <name type="synonym">Eumeta japonica</name>
    <dbReference type="NCBI Taxonomy" id="151549"/>
    <lineage>
        <taxon>Eukaryota</taxon>
        <taxon>Metazoa</taxon>
        <taxon>Ecdysozoa</taxon>
        <taxon>Arthropoda</taxon>
        <taxon>Hexapoda</taxon>
        <taxon>Insecta</taxon>
        <taxon>Pterygota</taxon>
        <taxon>Neoptera</taxon>
        <taxon>Endopterygota</taxon>
        <taxon>Lepidoptera</taxon>
        <taxon>Glossata</taxon>
        <taxon>Ditrysia</taxon>
        <taxon>Tineoidea</taxon>
        <taxon>Psychidae</taxon>
        <taxon>Oiketicinae</taxon>
        <taxon>Eumeta</taxon>
    </lineage>
</organism>